<dbReference type="InterPro" id="IPR043502">
    <property type="entry name" value="DNA/RNA_pol_sf"/>
</dbReference>
<dbReference type="SUPFAM" id="SSF56672">
    <property type="entry name" value="DNA/RNA polymerases"/>
    <property type="match status" value="1"/>
</dbReference>
<dbReference type="EMBL" id="JABFUD020000017">
    <property type="protein sequence ID" value="KAI5067449.1"/>
    <property type="molecule type" value="Genomic_DNA"/>
</dbReference>
<protein>
    <recommendedName>
        <fullName evidence="2">Domain X domain-containing protein</fullName>
    </recommendedName>
</protein>
<feature type="domain" description="Domain X" evidence="2">
    <location>
        <begin position="488"/>
        <end position="582"/>
    </location>
</feature>
<name>A0A9D4ZA74_ADICA</name>
<comment type="caution">
    <text evidence="3">The sequence shown here is derived from an EMBL/GenBank/DDBJ whole genome shotgun (WGS) entry which is preliminary data.</text>
</comment>
<evidence type="ECO:0000259" key="2">
    <source>
        <dbReference type="Pfam" id="PF01348"/>
    </source>
</evidence>
<sequence length="883" mass="100367">MQRSLSLGARASQRCIVITGKFKVHSGRSAGLISVHLNDAKLSRNAQIALLSHIRLSSTVALESRPNYGYNRGPDGLKICADWWISCYKNRSKTFENLSPLLKKQELWFAAYQKICIETLGSYSYESAHDRALLFNLQALSNAVVEKEFVWGGYGKIFIISPAEKEVIDEMGSTRRLKYLRRIHSSPVFQDRIVQEVLLMILDPIYESRFSPKSHGFRPGRDAHTALRVIRRSFPGYVWYFKGDVRESLDLVKPGLLMQAMYHSVKDKKILSVIKSGVMTDPPPPLPKKPKPKSKKEWTKRISEGGPKPDPYWMETFFGFAPQEVERRPSWGACGVLSSLLLNIYFDQLDRWMEKRIGEYLKVSPSDSIWNIEEEVMAEGDAFVQFVPAAPGVVKTHRMDYIRYGTQFLVGFRGPRCDAVEMRNRIIEFCENDLKLKLDESASKLVHVKKGVLFLDHLISRRIKHTMIRRTTPDGKFLRAKVLGSVLSMNASLQACMVHLRKIGFLKGKVDAQPCFRLFHAPQSITNTQINNVLENLAEWFKYADNRKKAVSFCQYILRSSVAKLYAAKYKLRSRAQVYKVGSGDLSLPIKDKKGLSEHYKRMMKKGFVEGEIPGIEFHKVSQTPDVDLTPLPRNWMPEHEVLLHELAFMLQPDCELSLTKQLEESVTITPQCCMSKILWSFFNGSYHLKEDLFGLKRTQEDSAKKFLLEVLKPSQEDKEDLSVERDELEEVADFQPVKFCPFMGMTVVTRVLRSPEMAQRGWQNCTIPDGHSSAGMPLRLVRKWRVSSYGVVNVGAVEIYRAVSVAACSHNCDVAQCKFTTANGSLYGNQVDVTILMFGRLPEISVVIAAGSLVSLAKMSTDSQWRICLKAGRMTAAEQQHE</sequence>
<accession>A0A9D4ZA74</accession>
<proteinExistence type="predicted"/>
<dbReference type="InterPro" id="IPR024937">
    <property type="entry name" value="Domain_X"/>
</dbReference>
<feature type="region of interest" description="Disordered" evidence="1">
    <location>
        <begin position="281"/>
        <end position="307"/>
    </location>
</feature>
<organism evidence="3 4">
    <name type="scientific">Adiantum capillus-veneris</name>
    <name type="common">Maidenhair fern</name>
    <dbReference type="NCBI Taxonomy" id="13818"/>
    <lineage>
        <taxon>Eukaryota</taxon>
        <taxon>Viridiplantae</taxon>
        <taxon>Streptophyta</taxon>
        <taxon>Embryophyta</taxon>
        <taxon>Tracheophyta</taxon>
        <taxon>Polypodiopsida</taxon>
        <taxon>Polypodiidae</taxon>
        <taxon>Polypodiales</taxon>
        <taxon>Pteridineae</taxon>
        <taxon>Pteridaceae</taxon>
        <taxon>Vittarioideae</taxon>
        <taxon>Adiantum</taxon>
    </lineage>
</organism>
<dbReference type="Proteomes" id="UP000886520">
    <property type="component" value="Chromosome 17"/>
</dbReference>
<dbReference type="Pfam" id="PF01348">
    <property type="entry name" value="Intron_maturas2"/>
    <property type="match status" value="1"/>
</dbReference>
<evidence type="ECO:0000313" key="3">
    <source>
        <dbReference type="EMBL" id="KAI5067449.1"/>
    </source>
</evidence>
<dbReference type="GO" id="GO:0005739">
    <property type="term" value="C:mitochondrion"/>
    <property type="evidence" value="ECO:0007669"/>
    <property type="project" value="UniProtKB-ARBA"/>
</dbReference>
<gene>
    <name evidence="3" type="ORF">GOP47_0017977</name>
</gene>
<dbReference type="OrthoDB" id="596361at2759"/>
<dbReference type="AlphaFoldDB" id="A0A9D4ZA74"/>
<reference evidence="3" key="1">
    <citation type="submission" date="2021-01" db="EMBL/GenBank/DDBJ databases">
        <title>Adiantum capillus-veneris genome.</title>
        <authorList>
            <person name="Fang Y."/>
            <person name="Liao Q."/>
        </authorList>
    </citation>
    <scope>NUCLEOTIDE SEQUENCE</scope>
    <source>
        <strain evidence="3">H3</strain>
        <tissue evidence="3">Leaf</tissue>
    </source>
</reference>
<evidence type="ECO:0000313" key="4">
    <source>
        <dbReference type="Proteomes" id="UP000886520"/>
    </source>
</evidence>
<dbReference type="CDD" id="cd01651">
    <property type="entry name" value="RT_G2_intron"/>
    <property type="match status" value="1"/>
</dbReference>
<evidence type="ECO:0000256" key="1">
    <source>
        <dbReference type="SAM" id="MobiDB-lite"/>
    </source>
</evidence>
<dbReference type="PANTHER" id="PTHR34047:SF2">
    <property type="entry name" value="NUCLEAR INTRON MATURASE 1, MITOCHONDRIAL"/>
    <property type="match status" value="1"/>
</dbReference>
<dbReference type="GO" id="GO:0006397">
    <property type="term" value="P:mRNA processing"/>
    <property type="evidence" value="ECO:0007669"/>
    <property type="project" value="InterPro"/>
</dbReference>
<dbReference type="PANTHER" id="PTHR34047">
    <property type="entry name" value="NUCLEAR INTRON MATURASE 1, MITOCHONDRIAL-RELATED"/>
    <property type="match status" value="1"/>
</dbReference>
<dbReference type="InterPro" id="IPR051083">
    <property type="entry name" value="GrpII_Intron_Splice-Mob/Def"/>
</dbReference>
<keyword evidence="4" id="KW-1185">Reference proteome</keyword>